<name>A0A8H3BWB1_9AGAM</name>
<dbReference type="EMBL" id="CAJMWT010003262">
    <property type="protein sequence ID" value="CAE6467555.1"/>
    <property type="molecule type" value="Genomic_DNA"/>
</dbReference>
<feature type="transmembrane region" description="Helical" evidence="1">
    <location>
        <begin position="248"/>
        <end position="276"/>
    </location>
</feature>
<dbReference type="Proteomes" id="UP000663843">
    <property type="component" value="Unassembled WGS sequence"/>
</dbReference>
<feature type="transmembrane region" description="Helical" evidence="1">
    <location>
        <begin position="54"/>
        <end position="71"/>
    </location>
</feature>
<evidence type="ECO:0000256" key="1">
    <source>
        <dbReference type="SAM" id="Phobius"/>
    </source>
</evidence>
<evidence type="ECO:0000313" key="2">
    <source>
        <dbReference type="EMBL" id="CAE6467555.1"/>
    </source>
</evidence>
<dbReference type="AlphaFoldDB" id="A0A8H3BWB1"/>
<organism evidence="2 3">
    <name type="scientific">Rhizoctonia solani</name>
    <dbReference type="NCBI Taxonomy" id="456999"/>
    <lineage>
        <taxon>Eukaryota</taxon>
        <taxon>Fungi</taxon>
        <taxon>Dikarya</taxon>
        <taxon>Basidiomycota</taxon>
        <taxon>Agaricomycotina</taxon>
        <taxon>Agaricomycetes</taxon>
        <taxon>Cantharellales</taxon>
        <taxon>Ceratobasidiaceae</taxon>
        <taxon>Rhizoctonia</taxon>
    </lineage>
</organism>
<gene>
    <name evidence="2" type="ORF">RDB_LOCUS102649</name>
</gene>
<keyword evidence="1" id="KW-0472">Membrane</keyword>
<feature type="transmembrane region" description="Helical" evidence="1">
    <location>
        <begin position="150"/>
        <end position="172"/>
    </location>
</feature>
<comment type="caution">
    <text evidence="2">The sequence shown here is derived from an EMBL/GenBank/DDBJ whole genome shotgun (WGS) entry which is preliminary data.</text>
</comment>
<proteinExistence type="predicted"/>
<evidence type="ECO:0000313" key="3">
    <source>
        <dbReference type="Proteomes" id="UP000663843"/>
    </source>
</evidence>
<sequence>MSSGRGLLGPIRKLKFPTTAQHIIMPMSRSSMQSSNYKTRGTMSKMLHAFYDDPLWILWLLVCFPTLGFPAKYRERLRLFEGLYDIDDKNYKAWMTTPVYSDRGYKHNSIKTLRQKQQEEWDRLNITMSVITATSAAALAIQSISSNAQIYWLVTAFYSIAFGLSLEGLILITHMTISAGGSSDEGIARLARGILISRHHYRAPRLTAFIMALPAIFATYSSIALLAGLVAMVVVSRGEGVDTQSKEYILVSIIPVGVGFLFLCSAIGLCEIGTWVEIRGRRRTDKKLPNTEDTAGLPEPCCHYCCSGSKSHASCNVPALGP</sequence>
<keyword evidence="1" id="KW-1133">Transmembrane helix</keyword>
<dbReference type="InterPro" id="IPR022353">
    <property type="entry name" value="Insulin_CS"/>
</dbReference>
<feature type="transmembrane region" description="Helical" evidence="1">
    <location>
        <begin position="124"/>
        <end position="144"/>
    </location>
</feature>
<keyword evidence="1" id="KW-0812">Transmembrane</keyword>
<protein>
    <submittedName>
        <fullName evidence="2">Uncharacterized protein</fullName>
    </submittedName>
</protein>
<feature type="transmembrane region" description="Helical" evidence="1">
    <location>
        <begin position="206"/>
        <end position="236"/>
    </location>
</feature>
<dbReference type="PROSITE" id="PS00262">
    <property type="entry name" value="INSULIN"/>
    <property type="match status" value="1"/>
</dbReference>
<accession>A0A8H3BWB1</accession>
<reference evidence="2" key="1">
    <citation type="submission" date="2021-01" db="EMBL/GenBank/DDBJ databases">
        <authorList>
            <person name="Kaushik A."/>
        </authorList>
    </citation>
    <scope>NUCLEOTIDE SEQUENCE</scope>
    <source>
        <strain evidence="2">AG2-2IIIB</strain>
    </source>
</reference>